<name>A0A252F467_9FIRM</name>
<organism evidence="3 4">
    <name type="scientific">Butyricicoccus porcorum</name>
    <dbReference type="NCBI Taxonomy" id="1945634"/>
    <lineage>
        <taxon>Bacteria</taxon>
        <taxon>Bacillati</taxon>
        <taxon>Bacillota</taxon>
        <taxon>Clostridia</taxon>
        <taxon>Eubacteriales</taxon>
        <taxon>Butyricicoccaceae</taxon>
        <taxon>Butyricicoccus</taxon>
    </lineage>
</organism>
<evidence type="ECO:0000256" key="1">
    <source>
        <dbReference type="PIRSR" id="PIRSR613078-1"/>
    </source>
</evidence>
<dbReference type="PANTHER" id="PTHR48100:SF59">
    <property type="entry name" value="ADENOSYLCOBALAMIN_ALPHA-RIBAZOLE PHOSPHATASE"/>
    <property type="match status" value="1"/>
</dbReference>
<evidence type="ECO:0008006" key="5">
    <source>
        <dbReference type="Google" id="ProtNLM"/>
    </source>
</evidence>
<dbReference type="Pfam" id="PF00300">
    <property type="entry name" value="His_Phos_1"/>
    <property type="match status" value="1"/>
</dbReference>
<dbReference type="SUPFAM" id="SSF53254">
    <property type="entry name" value="Phosphoglycerate mutase-like"/>
    <property type="match status" value="1"/>
</dbReference>
<dbReference type="OrthoDB" id="9781415at2"/>
<dbReference type="CDD" id="cd07067">
    <property type="entry name" value="HP_PGM_like"/>
    <property type="match status" value="1"/>
</dbReference>
<accession>A0A252F467</accession>
<reference evidence="3 4" key="1">
    <citation type="submission" date="2017-05" db="EMBL/GenBank/DDBJ databases">
        <title>Butyricicoccus porcorum sp. nov. a butyrate-producing bacterium from the swine intestinal tract.</title>
        <authorList>
            <person name="Trachsel J."/>
            <person name="Humphrey S."/>
            <person name="Allen H.K."/>
        </authorList>
    </citation>
    <scope>NUCLEOTIDE SEQUENCE [LARGE SCALE GENOMIC DNA]</scope>
    <source>
        <strain evidence="3">BB10</strain>
    </source>
</reference>
<proteinExistence type="predicted"/>
<comment type="caution">
    <text evidence="3">The sequence shown here is derived from an EMBL/GenBank/DDBJ whole genome shotgun (WGS) entry which is preliminary data.</text>
</comment>
<dbReference type="InterPro" id="IPR013078">
    <property type="entry name" value="His_Pase_superF_clade-1"/>
</dbReference>
<dbReference type="AlphaFoldDB" id="A0A252F467"/>
<evidence type="ECO:0000313" key="4">
    <source>
        <dbReference type="Proteomes" id="UP000194903"/>
    </source>
</evidence>
<dbReference type="GO" id="GO:0005737">
    <property type="term" value="C:cytoplasm"/>
    <property type="evidence" value="ECO:0007669"/>
    <property type="project" value="TreeGrafter"/>
</dbReference>
<evidence type="ECO:0000313" key="3">
    <source>
        <dbReference type="EMBL" id="OUM20511.1"/>
    </source>
</evidence>
<dbReference type="InterPro" id="IPR050275">
    <property type="entry name" value="PGM_Phosphatase"/>
</dbReference>
<dbReference type="PANTHER" id="PTHR48100">
    <property type="entry name" value="BROAD-SPECIFICITY PHOSPHATASE YOR283W-RELATED"/>
    <property type="match status" value="1"/>
</dbReference>
<keyword evidence="4" id="KW-1185">Reference proteome</keyword>
<feature type="binding site" evidence="2">
    <location>
        <begin position="45"/>
        <end position="52"/>
    </location>
    <ligand>
        <name>substrate</name>
    </ligand>
</feature>
<feature type="active site" description="Tele-phosphohistidine intermediate" evidence="1">
    <location>
        <position position="46"/>
    </location>
</feature>
<dbReference type="GO" id="GO:0016791">
    <property type="term" value="F:phosphatase activity"/>
    <property type="evidence" value="ECO:0007669"/>
    <property type="project" value="TreeGrafter"/>
</dbReference>
<feature type="active site" description="Proton donor/acceptor" evidence="1">
    <location>
        <position position="119"/>
    </location>
</feature>
<evidence type="ECO:0000256" key="2">
    <source>
        <dbReference type="PIRSR" id="PIRSR613078-2"/>
    </source>
</evidence>
<dbReference type="SMART" id="SM00855">
    <property type="entry name" value="PGAM"/>
    <property type="match status" value="1"/>
</dbReference>
<dbReference type="Gene3D" id="3.40.50.1240">
    <property type="entry name" value="Phosphoglycerate mutase-like"/>
    <property type="match status" value="1"/>
</dbReference>
<dbReference type="Proteomes" id="UP000194903">
    <property type="component" value="Unassembled WGS sequence"/>
</dbReference>
<sequence>MESSWEKRCTDSTYSACKTHTERPPGRSVFGRREFFVKTTVYFIRHGTTDNNVGGRFQGSSDIPLGQTGLRQAYYLGERFAGMPVDAVYSSPLTRARQTAEGVCRHLSVQPVLVDGLREIDGGLLEGHTNEENRRAYPEVMDNFRNHPARFCPPGGESARQIHTRMTETVNRLIRENAGKSIVIVSHGFALQSYLACLDTPFDEMEPNIVGNASISCIVYGENGDFETKFYDDQSHLPEDLRFRSAFLKQGRAPGAKRAE</sequence>
<feature type="binding site" evidence="2">
    <location>
        <position position="95"/>
    </location>
    <ligand>
        <name>substrate</name>
    </ligand>
</feature>
<gene>
    <name evidence="3" type="ORF">CBW42_06685</name>
</gene>
<protein>
    <recommendedName>
        <fullName evidence="5">Histidine phosphatase family protein</fullName>
    </recommendedName>
</protein>
<dbReference type="EMBL" id="NHOC01000005">
    <property type="protein sequence ID" value="OUM20511.1"/>
    <property type="molecule type" value="Genomic_DNA"/>
</dbReference>
<dbReference type="InterPro" id="IPR029033">
    <property type="entry name" value="His_PPase_superfam"/>
</dbReference>